<protein>
    <recommendedName>
        <fullName evidence="2">Autophagy-related protein 14</fullName>
    </recommendedName>
</protein>
<evidence type="ECO:0000256" key="2">
    <source>
        <dbReference type="ARBA" id="ARBA00013807"/>
    </source>
</evidence>
<comment type="similarity">
    <text evidence="1">Belongs to the ATG14 family.</text>
</comment>
<name>A0ABP0AKR7_9PEZI</name>
<reference evidence="5 6" key="1">
    <citation type="submission" date="2024-01" db="EMBL/GenBank/DDBJ databases">
        <authorList>
            <person name="Allen C."/>
            <person name="Tagirdzhanova G."/>
        </authorList>
    </citation>
    <scope>NUCLEOTIDE SEQUENCE [LARGE SCALE GENOMIC DNA]</scope>
</reference>
<dbReference type="Proteomes" id="UP001642482">
    <property type="component" value="Unassembled WGS sequence"/>
</dbReference>
<keyword evidence="6" id="KW-1185">Reference proteome</keyword>
<evidence type="ECO:0000256" key="3">
    <source>
        <dbReference type="ARBA" id="ARBA00023054"/>
    </source>
</evidence>
<proteinExistence type="inferred from homology"/>
<evidence type="ECO:0000256" key="4">
    <source>
        <dbReference type="SAM" id="Coils"/>
    </source>
</evidence>
<gene>
    <name evidence="5" type="ORF">SEUCBS140593_000168</name>
</gene>
<accession>A0ABP0AKR7</accession>
<evidence type="ECO:0000256" key="1">
    <source>
        <dbReference type="ARBA" id="ARBA00009574"/>
    </source>
</evidence>
<dbReference type="InterPro" id="IPR018791">
    <property type="entry name" value="UV_resistance/autophagy_Atg14"/>
</dbReference>
<dbReference type="Pfam" id="PF10186">
    <property type="entry name" value="ATG14"/>
    <property type="match status" value="1"/>
</dbReference>
<feature type="coiled-coil region" evidence="4">
    <location>
        <begin position="79"/>
        <end position="124"/>
    </location>
</feature>
<dbReference type="EMBL" id="CAWUHD010000001">
    <property type="protein sequence ID" value="CAK7208426.1"/>
    <property type="molecule type" value="Genomic_DNA"/>
</dbReference>
<comment type="caution">
    <text evidence="5">The sequence shown here is derived from an EMBL/GenBank/DDBJ whole genome shotgun (WGS) entry which is preliminary data.</text>
</comment>
<organism evidence="5 6">
    <name type="scientific">Sporothrix eucalyptigena</name>
    <dbReference type="NCBI Taxonomy" id="1812306"/>
    <lineage>
        <taxon>Eukaryota</taxon>
        <taxon>Fungi</taxon>
        <taxon>Dikarya</taxon>
        <taxon>Ascomycota</taxon>
        <taxon>Pezizomycotina</taxon>
        <taxon>Sordariomycetes</taxon>
        <taxon>Sordariomycetidae</taxon>
        <taxon>Ophiostomatales</taxon>
        <taxon>Ophiostomataceae</taxon>
        <taxon>Sporothrix</taxon>
    </lineage>
</organism>
<evidence type="ECO:0000313" key="5">
    <source>
        <dbReference type="EMBL" id="CAK7208426.1"/>
    </source>
</evidence>
<evidence type="ECO:0000313" key="6">
    <source>
        <dbReference type="Proteomes" id="UP001642482"/>
    </source>
</evidence>
<sequence>MSCNICGRLYHPQRLPFLCAVDARNQLYEPRIAHTVALIENEQLEAQVNAGLGVTLDTDGSGNSTGAPKVQADAWKAERQDALDHVREMTARADRLRSEMAETRAELIRRKELLQQRRSDLAKASNGTAARRARLQADAERSISMTRFKWNQSYEAMAATRGFLCMEASKLYGLRRLKKGSTVRYEIGGLEIIDPYNMNSKCHQ</sequence>
<keyword evidence="3 4" id="KW-0175">Coiled coil</keyword>